<keyword evidence="1" id="KW-0175">Coiled coil</keyword>
<evidence type="ECO:0000313" key="4">
    <source>
        <dbReference type="Proteomes" id="UP001443914"/>
    </source>
</evidence>
<reference evidence="3 4" key="1">
    <citation type="submission" date="2024-03" db="EMBL/GenBank/DDBJ databases">
        <title>WGS assembly of Saponaria officinalis var. Norfolk2.</title>
        <authorList>
            <person name="Jenkins J."/>
            <person name="Shu S."/>
            <person name="Grimwood J."/>
            <person name="Barry K."/>
            <person name="Goodstein D."/>
            <person name="Schmutz J."/>
            <person name="Leebens-Mack J."/>
            <person name="Osbourn A."/>
        </authorList>
    </citation>
    <scope>NUCLEOTIDE SEQUENCE [LARGE SCALE GENOMIC DNA]</scope>
    <source>
        <strain evidence="4">cv. Norfolk2</strain>
        <strain evidence="3">JIC</strain>
        <tissue evidence="3">Leaf</tissue>
    </source>
</reference>
<dbReference type="Proteomes" id="UP001443914">
    <property type="component" value="Unassembled WGS sequence"/>
</dbReference>
<evidence type="ECO:0000256" key="1">
    <source>
        <dbReference type="SAM" id="Coils"/>
    </source>
</evidence>
<dbReference type="AlphaFoldDB" id="A0AAW1MT56"/>
<protein>
    <submittedName>
        <fullName evidence="3">Uncharacterized protein</fullName>
    </submittedName>
</protein>
<feature type="compositionally biased region" description="Low complexity" evidence="2">
    <location>
        <begin position="1"/>
        <end position="13"/>
    </location>
</feature>
<accession>A0AAW1MT56</accession>
<dbReference type="EMBL" id="JBDFQZ010000002">
    <property type="protein sequence ID" value="KAK9749220.1"/>
    <property type="molecule type" value="Genomic_DNA"/>
</dbReference>
<organism evidence="3 4">
    <name type="scientific">Saponaria officinalis</name>
    <name type="common">Common soapwort</name>
    <name type="synonym">Lychnis saponaria</name>
    <dbReference type="NCBI Taxonomy" id="3572"/>
    <lineage>
        <taxon>Eukaryota</taxon>
        <taxon>Viridiplantae</taxon>
        <taxon>Streptophyta</taxon>
        <taxon>Embryophyta</taxon>
        <taxon>Tracheophyta</taxon>
        <taxon>Spermatophyta</taxon>
        <taxon>Magnoliopsida</taxon>
        <taxon>eudicotyledons</taxon>
        <taxon>Gunneridae</taxon>
        <taxon>Pentapetalae</taxon>
        <taxon>Caryophyllales</taxon>
        <taxon>Caryophyllaceae</taxon>
        <taxon>Caryophylleae</taxon>
        <taxon>Saponaria</taxon>
    </lineage>
</organism>
<proteinExistence type="predicted"/>
<name>A0AAW1MT56_SAPOF</name>
<dbReference type="InterPro" id="IPR053284">
    <property type="entry name" value="RGS1-HXK1_interactor"/>
</dbReference>
<dbReference type="PANTHER" id="PTHR34554:SF1">
    <property type="entry name" value="ALANINE-TRNA LIGASE"/>
    <property type="match status" value="1"/>
</dbReference>
<gene>
    <name evidence="3" type="ORF">RND81_02G110800</name>
</gene>
<sequence>MASTESSSSSSSSINEAVTTSNNQNSINNALKAIPQSNQLIEQALQQAQIAQITAKQTLDCAISATSSRISEIRSTSSAHFNQTLESLKDVRVQYDDYEAKFFRKIKEGAAVAVSHPLISVGVATGLGIVALKGPRKFLYYKTLRLFSSEEAIIARADAKVKELRQSYEQMKAEADKLQKRASQAEEEMKRGRTKLRYAGDQIRKAIVSADKIEKQARGLKDVIAELPKQDASVFRSQVSNLVTEAKRERNALSKEVTKISNYGISV</sequence>
<evidence type="ECO:0000313" key="3">
    <source>
        <dbReference type="EMBL" id="KAK9749219.1"/>
    </source>
</evidence>
<keyword evidence="4" id="KW-1185">Reference proteome</keyword>
<dbReference type="EMBL" id="JBDFQZ010000002">
    <property type="protein sequence ID" value="KAK9749219.1"/>
    <property type="molecule type" value="Genomic_DNA"/>
</dbReference>
<evidence type="ECO:0000256" key="2">
    <source>
        <dbReference type="SAM" id="MobiDB-lite"/>
    </source>
</evidence>
<dbReference type="PANTHER" id="PTHR34554">
    <property type="entry name" value="RGS1-HXK1-INTERACTING PROTEIN 1"/>
    <property type="match status" value="1"/>
</dbReference>
<comment type="caution">
    <text evidence="3">The sequence shown here is derived from an EMBL/GenBank/DDBJ whole genome shotgun (WGS) entry which is preliminary data.</text>
</comment>
<feature type="region of interest" description="Disordered" evidence="2">
    <location>
        <begin position="1"/>
        <end position="20"/>
    </location>
</feature>
<feature type="coiled-coil region" evidence="1">
    <location>
        <begin position="154"/>
        <end position="195"/>
    </location>
</feature>